<sequence length="402" mass="45374">MNSRAVFRLQTNPISIYPHLMDVNKFGEGERNDIRSAVWNKFGEGERNDIRSAIIWGHWILSESSNKTESIFTQRIFVDAIERIRRECKTTTTQKEDENDEEEKSTESTSTEESKSEDESTSEATSTEETSKEQTSTTEETTESTESKTTKPSKTTKSTKSTTKGKRSKSTTQATESYAQDSTEDSATEEMTGECLFADKRYVKLLRSLEDYPTTISGAGYRPEHVITKLNLVQQNLNEILGILSKHLTEPKCKKRAPPPTSTSHPSPSISTRVVKNLKTTASRLPTCIVKSRSTGQFPVDLKTFSTPTLIVQSRSTGQFPVDLKTFSTPKHSTKSPPNHTKHPSAALQNILKRLYDLDLRLGKLMNITEVETTTDIPTGDRKYSEKRIHQLKEFLRKYNSD</sequence>
<dbReference type="AlphaFoldDB" id="A0AAW1KYV2"/>
<name>A0AAW1KYV2_POPJA</name>
<feature type="compositionally biased region" description="Acidic residues" evidence="1">
    <location>
        <begin position="182"/>
        <end position="191"/>
    </location>
</feature>
<feature type="region of interest" description="Disordered" evidence="1">
    <location>
        <begin position="251"/>
        <end position="270"/>
    </location>
</feature>
<dbReference type="Proteomes" id="UP001458880">
    <property type="component" value="Unassembled WGS sequence"/>
</dbReference>
<comment type="caution">
    <text evidence="2">The sequence shown here is derived from an EMBL/GenBank/DDBJ whole genome shotgun (WGS) entry which is preliminary data.</text>
</comment>
<proteinExistence type="predicted"/>
<evidence type="ECO:0000256" key="1">
    <source>
        <dbReference type="SAM" id="MobiDB-lite"/>
    </source>
</evidence>
<feature type="compositionally biased region" description="Low complexity" evidence="1">
    <location>
        <begin position="122"/>
        <end position="139"/>
    </location>
</feature>
<feature type="region of interest" description="Disordered" evidence="1">
    <location>
        <begin position="89"/>
        <end position="191"/>
    </location>
</feature>
<evidence type="ECO:0000313" key="2">
    <source>
        <dbReference type="EMBL" id="KAK9727756.1"/>
    </source>
</evidence>
<protein>
    <submittedName>
        <fullName evidence="2">Uncharacterized protein</fullName>
    </submittedName>
</protein>
<reference evidence="2 3" key="1">
    <citation type="journal article" date="2024" name="BMC Genomics">
        <title>De novo assembly and annotation of Popillia japonica's genome with initial clues to its potential as an invasive pest.</title>
        <authorList>
            <person name="Cucini C."/>
            <person name="Boschi S."/>
            <person name="Funari R."/>
            <person name="Cardaioli E."/>
            <person name="Iannotti N."/>
            <person name="Marturano G."/>
            <person name="Paoli F."/>
            <person name="Bruttini M."/>
            <person name="Carapelli A."/>
            <person name="Frati F."/>
            <person name="Nardi F."/>
        </authorList>
    </citation>
    <scope>NUCLEOTIDE SEQUENCE [LARGE SCALE GENOMIC DNA]</scope>
    <source>
        <strain evidence="2">DMR45628</strain>
    </source>
</reference>
<keyword evidence="3" id="KW-1185">Reference proteome</keyword>
<gene>
    <name evidence="2" type="ORF">QE152_g19033</name>
</gene>
<evidence type="ECO:0000313" key="3">
    <source>
        <dbReference type="Proteomes" id="UP001458880"/>
    </source>
</evidence>
<accession>A0AAW1KYV2</accession>
<feature type="compositionally biased region" description="Low complexity" evidence="1">
    <location>
        <begin position="150"/>
        <end position="162"/>
    </location>
</feature>
<dbReference type="EMBL" id="JASPKY010000176">
    <property type="protein sequence ID" value="KAK9727756.1"/>
    <property type="molecule type" value="Genomic_DNA"/>
</dbReference>
<organism evidence="2 3">
    <name type="scientific">Popillia japonica</name>
    <name type="common">Japanese beetle</name>
    <dbReference type="NCBI Taxonomy" id="7064"/>
    <lineage>
        <taxon>Eukaryota</taxon>
        <taxon>Metazoa</taxon>
        <taxon>Ecdysozoa</taxon>
        <taxon>Arthropoda</taxon>
        <taxon>Hexapoda</taxon>
        <taxon>Insecta</taxon>
        <taxon>Pterygota</taxon>
        <taxon>Neoptera</taxon>
        <taxon>Endopterygota</taxon>
        <taxon>Coleoptera</taxon>
        <taxon>Polyphaga</taxon>
        <taxon>Scarabaeiformia</taxon>
        <taxon>Scarabaeidae</taxon>
        <taxon>Rutelinae</taxon>
        <taxon>Popillia</taxon>
    </lineage>
</organism>